<feature type="coiled-coil region" evidence="1">
    <location>
        <begin position="133"/>
        <end position="175"/>
    </location>
</feature>
<dbReference type="AlphaFoldDB" id="A0AAW2XBF1"/>
<organism evidence="3">
    <name type="scientific">Sesamum latifolium</name>
    <dbReference type="NCBI Taxonomy" id="2727402"/>
    <lineage>
        <taxon>Eukaryota</taxon>
        <taxon>Viridiplantae</taxon>
        <taxon>Streptophyta</taxon>
        <taxon>Embryophyta</taxon>
        <taxon>Tracheophyta</taxon>
        <taxon>Spermatophyta</taxon>
        <taxon>Magnoliopsida</taxon>
        <taxon>eudicotyledons</taxon>
        <taxon>Gunneridae</taxon>
        <taxon>Pentapetalae</taxon>
        <taxon>asterids</taxon>
        <taxon>lamiids</taxon>
        <taxon>Lamiales</taxon>
        <taxon>Pedaliaceae</taxon>
        <taxon>Sesamum</taxon>
    </lineage>
</organism>
<evidence type="ECO:0000256" key="2">
    <source>
        <dbReference type="SAM" id="MobiDB-lite"/>
    </source>
</evidence>
<dbReference type="EMBL" id="JACGWN010000005">
    <property type="protein sequence ID" value="KAL0451148.1"/>
    <property type="molecule type" value="Genomic_DNA"/>
</dbReference>
<sequence length="202" mass="22687">METSNGGFLRTDSPAASTPKVLPPWLVSSSMTTTVRPPYPSVTLSLSSSTAPPAPEIAWLQPDNTSHSLSILQSFGIAPVGENPQVVELVDCCRELEEGHRALVAHRKEAAWRLKRVELQLESERDCRRREKVEDIEAKVRALREEQKASLDRIEAEYREQLAGLRKEADAKEQKLAEQWAAKHFQLTKFLEQQTGCRSIAN</sequence>
<evidence type="ECO:0000313" key="3">
    <source>
        <dbReference type="EMBL" id="KAL0451148.1"/>
    </source>
</evidence>
<proteinExistence type="predicted"/>
<comment type="caution">
    <text evidence="3">The sequence shown here is derived from an EMBL/GenBank/DDBJ whole genome shotgun (WGS) entry which is preliminary data.</text>
</comment>
<dbReference type="PANTHER" id="PTHR47214">
    <property type="entry name" value="PROTEIN ROUGH SHEATH 2 HOMOLOG"/>
    <property type="match status" value="1"/>
</dbReference>
<reference evidence="3" key="1">
    <citation type="submission" date="2020-06" db="EMBL/GenBank/DDBJ databases">
        <authorList>
            <person name="Li T."/>
            <person name="Hu X."/>
            <person name="Zhang T."/>
            <person name="Song X."/>
            <person name="Zhang H."/>
            <person name="Dai N."/>
            <person name="Sheng W."/>
            <person name="Hou X."/>
            <person name="Wei L."/>
        </authorList>
    </citation>
    <scope>NUCLEOTIDE SEQUENCE</scope>
    <source>
        <strain evidence="3">KEN1</strain>
        <tissue evidence="3">Leaf</tissue>
    </source>
</reference>
<evidence type="ECO:0000256" key="1">
    <source>
        <dbReference type="SAM" id="Coils"/>
    </source>
</evidence>
<protein>
    <submittedName>
        <fullName evidence="3">Transcription factor AS1</fullName>
    </submittedName>
</protein>
<reference evidence="3" key="2">
    <citation type="journal article" date="2024" name="Plant">
        <title>Genomic evolution and insights into agronomic trait innovations of Sesamum species.</title>
        <authorList>
            <person name="Miao H."/>
            <person name="Wang L."/>
            <person name="Qu L."/>
            <person name="Liu H."/>
            <person name="Sun Y."/>
            <person name="Le M."/>
            <person name="Wang Q."/>
            <person name="Wei S."/>
            <person name="Zheng Y."/>
            <person name="Lin W."/>
            <person name="Duan Y."/>
            <person name="Cao H."/>
            <person name="Xiong S."/>
            <person name="Wang X."/>
            <person name="Wei L."/>
            <person name="Li C."/>
            <person name="Ma Q."/>
            <person name="Ju M."/>
            <person name="Zhao R."/>
            <person name="Li G."/>
            <person name="Mu C."/>
            <person name="Tian Q."/>
            <person name="Mei H."/>
            <person name="Zhang T."/>
            <person name="Gao T."/>
            <person name="Zhang H."/>
        </authorList>
    </citation>
    <scope>NUCLEOTIDE SEQUENCE</scope>
    <source>
        <strain evidence="3">KEN1</strain>
    </source>
</reference>
<accession>A0AAW2XBF1</accession>
<keyword evidence="1" id="KW-0175">Coiled coil</keyword>
<feature type="region of interest" description="Disordered" evidence="2">
    <location>
        <begin position="1"/>
        <end position="22"/>
    </location>
</feature>
<gene>
    <name evidence="3" type="ORF">Slati_1671200</name>
</gene>
<name>A0AAW2XBF1_9LAMI</name>
<dbReference type="PANTHER" id="PTHR47214:SF3">
    <property type="entry name" value="TRANSCRIPTION FACTOR AS1"/>
    <property type="match status" value="1"/>
</dbReference>
<dbReference type="InterPro" id="IPR052844">
    <property type="entry name" value="Leaf_Dev_Regulator"/>
</dbReference>